<proteinExistence type="predicted"/>
<evidence type="ECO:0000313" key="2">
    <source>
        <dbReference type="Proteomes" id="UP001642409"/>
    </source>
</evidence>
<dbReference type="EMBL" id="CAXDID020000047">
    <property type="protein sequence ID" value="CAL6003348.1"/>
    <property type="molecule type" value="Genomic_DNA"/>
</dbReference>
<evidence type="ECO:0000313" key="1">
    <source>
        <dbReference type="EMBL" id="CAL6003348.1"/>
    </source>
</evidence>
<keyword evidence="2" id="KW-1185">Reference proteome</keyword>
<comment type="caution">
    <text evidence="1">The sequence shown here is derived from an EMBL/GenBank/DDBJ whole genome shotgun (WGS) entry which is preliminary data.</text>
</comment>
<dbReference type="Proteomes" id="UP001642409">
    <property type="component" value="Unassembled WGS sequence"/>
</dbReference>
<organism evidence="1 2">
    <name type="scientific">Hexamita inflata</name>
    <dbReference type="NCBI Taxonomy" id="28002"/>
    <lineage>
        <taxon>Eukaryota</taxon>
        <taxon>Metamonada</taxon>
        <taxon>Diplomonadida</taxon>
        <taxon>Hexamitidae</taxon>
        <taxon>Hexamitinae</taxon>
        <taxon>Hexamita</taxon>
    </lineage>
</organism>
<name>A0ABP1HXS0_9EUKA</name>
<accession>A0ABP1HXS0</accession>
<sequence length="263" mass="31078">MIEISSQTKTQFLKLLYKDWYKNDNTLLLNSDHIATKDEILEYLDKCENTLKSIAFQNQELAIRMLKSVSTIVINHSSRHSNVNNICELTHLRNHYKKCRKHQKVTILGLSSQFQFDHLQFLNYLFKSDCRALMPFCTVNSQNRCFWPLFSFKQLQSGKACQPSYQKALEQANLFRFQFLLGSLKVSLETKSVKGVKKLISPRNLLISSRTRIYNKKYQNARKMNFKTCSQFIHLLSLQQCSWKYQRLNQQQLQKQLLTSCWI</sequence>
<reference evidence="1 2" key="1">
    <citation type="submission" date="2024-07" db="EMBL/GenBank/DDBJ databases">
        <authorList>
            <person name="Akdeniz Z."/>
        </authorList>
    </citation>
    <scope>NUCLEOTIDE SEQUENCE [LARGE SCALE GENOMIC DNA]</scope>
</reference>
<protein>
    <submittedName>
        <fullName evidence="1">Hypothetical_protein</fullName>
    </submittedName>
</protein>
<gene>
    <name evidence="1" type="ORF">HINF_LOCUS18357</name>
</gene>